<dbReference type="PANTHER" id="PTHR43798">
    <property type="entry name" value="MONOACYLGLYCEROL LIPASE"/>
    <property type="match status" value="1"/>
</dbReference>
<name>A0A0P6Y202_9CHLR</name>
<dbReference type="Proteomes" id="UP000050501">
    <property type="component" value="Unassembled WGS sequence"/>
</dbReference>
<comment type="caution">
    <text evidence="2">The sequence shown here is derived from an EMBL/GenBank/DDBJ whole genome shotgun (WGS) entry which is preliminary data.</text>
</comment>
<feature type="domain" description="AB hydrolase-1" evidence="1">
    <location>
        <begin position="54"/>
        <end position="262"/>
    </location>
</feature>
<dbReference type="InterPro" id="IPR000073">
    <property type="entry name" value="AB_hydrolase_1"/>
</dbReference>
<dbReference type="PANTHER" id="PTHR43798:SF33">
    <property type="entry name" value="HYDROLASE, PUTATIVE (AFU_ORTHOLOGUE AFUA_2G14860)-RELATED"/>
    <property type="match status" value="1"/>
</dbReference>
<keyword evidence="3" id="KW-1185">Reference proteome</keyword>
<gene>
    <name evidence="2" type="ORF">ADN01_17770</name>
</gene>
<evidence type="ECO:0000313" key="2">
    <source>
        <dbReference type="EMBL" id="KPL75678.1"/>
    </source>
</evidence>
<reference evidence="2 3" key="1">
    <citation type="submission" date="2015-07" db="EMBL/GenBank/DDBJ databases">
        <title>Genome sequence of Levilinea saccharolytica DSM 16555.</title>
        <authorList>
            <person name="Hemp J."/>
            <person name="Ward L.M."/>
            <person name="Pace L.A."/>
            <person name="Fischer W.W."/>
        </authorList>
    </citation>
    <scope>NUCLEOTIDE SEQUENCE [LARGE SCALE GENOMIC DNA]</scope>
    <source>
        <strain evidence="2 3">KIBI-1</strain>
    </source>
</reference>
<dbReference type="AlphaFoldDB" id="A0A0P6Y202"/>
<dbReference type="Pfam" id="PF00561">
    <property type="entry name" value="Abhydrolase_1"/>
    <property type="match status" value="1"/>
</dbReference>
<evidence type="ECO:0000313" key="3">
    <source>
        <dbReference type="Proteomes" id="UP000050501"/>
    </source>
</evidence>
<dbReference type="Gene3D" id="3.40.50.1820">
    <property type="entry name" value="alpha/beta hydrolase"/>
    <property type="match status" value="1"/>
</dbReference>
<dbReference type="EMBL" id="LGCM01000065">
    <property type="protein sequence ID" value="KPL75678.1"/>
    <property type="molecule type" value="Genomic_DNA"/>
</dbReference>
<dbReference type="InterPro" id="IPR050266">
    <property type="entry name" value="AB_hydrolase_sf"/>
</dbReference>
<dbReference type="SUPFAM" id="SSF53474">
    <property type="entry name" value="alpha/beta-Hydrolases"/>
    <property type="match status" value="1"/>
</dbReference>
<dbReference type="RefSeq" id="WP_062417120.1">
    <property type="nucleotide sequence ID" value="NZ_DF967974.1"/>
</dbReference>
<protein>
    <recommendedName>
        <fullName evidence="1">AB hydrolase-1 domain-containing protein</fullName>
    </recommendedName>
</protein>
<accession>A0A0P6Y202</accession>
<evidence type="ECO:0000259" key="1">
    <source>
        <dbReference type="Pfam" id="PF00561"/>
    </source>
</evidence>
<dbReference type="STRING" id="229921.ADN01_17770"/>
<dbReference type="PRINTS" id="PR00111">
    <property type="entry name" value="ABHYDROLASE"/>
</dbReference>
<dbReference type="InterPro" id="IPR029058">
    <property type="entry name" value="AB_hydrolase_fold"/>
</dbReference>
<sequence length="280" mass="30896">MNAKPIYKSPAGKKEIMALYDAVLARWPVPHEEIYIPTRHGDTFVISSGERTAPPLILLHGSASNAASWVADVAAYSAHFHVLAVDLPGEPGKSAENRPSWQELDFGEWLEDVLDGLRIEATALVGISQGGWTALRFATYRPERVSKLVVLAPAGIAPARTSFLLKAIFYSLLGSKGGEKMNQLVMGRQEMHPDAVRFMNTIMANFHGRLEKEYIFTDEELKRLTMPTLLIGGTEDALIPVEKITPRMEKLLPHFTAEIIPGMSHALVNLSEKIIPFLSA</sequence>
<dbReference type="GO" id="GO:0016020">
    <property type="term" value="C:membrane"/>
    <property type="evidence" value="ECO:0007669"/>
    <property type="project" value="TreeGrafter"/>
</dbReference>
<proteinExistence type="predicted"/>
<organism evidence="2 3">
    <name type="scientific">Levilinea saccharolytica</name>
    <dbReference type="NCBI Taxonomy" id="229921"/>
    <lineage>
        <taxon>Bacteria</taxon>
        <taxon>Bacillati</taxon>
        <taxon>Chloroflexota</taxon>
        <taxon>Anaerolineae</taxon>
        <taxon>Anaerolineales</taxon>
        <taxon>Anaerolineaceae</taxon>
        <taxon>Levilinea</taxon>
    </lineage>
</organism>